<comment type="catalytic activity">
    <reaction evidence="4 5">
        <text>[protein]-L-glutamate 5-O-methyl ester + H2O = L-glutamyl-[protein] + methanol + H(+)</text>
        <dbReference type="Rhea" id="RHEA:23236"/>
        <dbReference type="Rhea" id="RHEA-COMP:10208"/>
        <dbReference type="Rhea" id="RHEA-COMP:10311"/>
        <dbReference type="ChEBI" id="CHEBI:15377"/>
        <dbReference type="ChEBI" id="CHEBI:15378"/>
        <dbReference type="ChEBI" id="CHEBI:17790"/>
        <dbReference type="ChEBI" id="CHEBI:29973"/>
        <dbReference type="ChEBI" id="CHEBI:82795"/>
        <dbReference type="EC" id="3.1.1.61"/>
    </reaction>
</comment>
<evidence type="ECO:0000259" key="9">
    <source>
        <dbReference type="PROSITE" id="PS50122"/>
    </source>
</evidence>
<evidence type="ECO:0000259" key="8">
    <source>
        <dbReference type="PROSITE" id="PS50110"/>
    </source>
</evidence>
<evidence type="ECO:0000313" key="10">
    <source>
        <dbReference type="EMBL" id="GGY08864.1"/>
    </source>
</evidence>
<feature type="domain" description="Response regulatory" evidence="8">
    <location>
        <begin position="20"/>
        <end position="137"/>
    </location>
</feature>
<dbReference type="Gene3D" id="3.40.50.180">
    <property type="entry name" value="Methylesterase CheB, C-terminal domain"/>
    <property type="match status" value="1"/>
</dbReference>
<dbReference type="CDD" id="cd16432">
    <property type="entry name" value="CheB_Rec"/>
    <property type="match status" value="1"/>
</dbReference>
<dbReference type="InterPro" id="IPR035909">
    <property type="entry name" value="CheB_C"/>
</dbReference>
<dbReference type="Pfam" id="PF00072">
    <property type="entry name" value="Response_reg"/>
    <property type="match status" value="1"/>
</dbReference>
<dbReference type="PROSITE" id="PS50110">
    <property type="entry name" value="RESPONSE_REGULATORY"/>
    <property type="match status" value="1"/>
</dbReference>
<evidence type="ECO:0000256" key="2">
    <source>
        <dbReference type="ARBA" id="ARBA00022500"/>
    </source>
</evidence>
<keyword evidence="3 5" id="KW-0378">Hydrolase</keyword>
<feature type="modified residue" description="4-aspartylphosphate" evidence="5 7">
    <location>
        <position position="71"/>
    </location>
</feature>
<comment type="caution">
    <text evidence="10">The sequence shown here is derived from an EMBL/GenBank/DDBJ whole genome shotgun (WGS) entry which is preliminary data.</text>
</comment>
<organism evidence="10 11">
    <name type="scientific">Litchfieldella qijiaojingensis</name>
    <dbReference type="NCBI Taxonomy" id="980347"/>
    <lineage>
        <taxon>Bacteria</taxon>
        <taxon>Pseudomonadati</taxon>
        <taxon>Pseudomonadota</taxon>
        <taxon>Gammaproteobacteria</taxon>
        <taxon>Oceanospirillales</taxon>
        <taxon>Halomonadaceae</taxon>
        <taxon>Litchfieldella</taxon>
    </lineage>
</organism>
<feature type="active site" evidence="5 6">
    <location>
        <position position="193"/>
    </location>
</feature>
<evidence type="ECO:0000256" key="6">
    <source>
        <dbReference type="PROSITE-ProRule" id="PRU00050"/>
    </source>
</evidence>
<dbReference type="InterPro" id="IPR011006">
    <property type="entry name" value="CheY-like_superfamily"/>
</dbReference>
<comment type="function">
    <text evidence="5">Involved in chemotaxis. Part of a chemotaxis signal transduction system that modulates chemotaxis in response to various stimuli. Catalyzes the demethylation of specific methylglutamate residues introduced into the chemoreceptors (methyl-accepting chemotaxis proteins or MCP) by CheR. Also mediates the irreversible deamidation of specific glutamine residues to glutamic acid.</text>
</comment>
<accession>A0ABQ2ZC00</accession>
<keyword evidence="1 5" id="KW-0963">Cytoplasm</keyword>
<dbReference type="SUPFAM" id="SSF52172">
    <property type="entry name" value="CheY-like"/>
    <property type="match status" value="1"/>
</dbReference>
<sequence>MENGVTGNSLDRTTPAEKIRVLIVDDSASVRQTLAEIISSAPDLEVMATASDPYVAAERIRREIPDVIFLDIEMPRMDGLTFLRKIMSQRPIPVVICSTLTEEGSTTFMQALEAGAVDVVTKPRIDTHRALNDARMRICDVARAAAHARFSRTRRAFPTKVESKLSTDVIIPPRPLRRGGSALSDRVVCIGSSTGGTEALRVILTAMPADCPAIAIVQHMPENFTAAFARRLDGLCAITVKEAEEGDMLQPGKALIAPGDRHMLLERVGRHYRVTLRDGPPVSRHRPSVNVLFRSAAQNAGANAQGILLTGMGDDGASGIGEMKTAGARTLAQDEASCVVFGMPGEAIRLGGVDKVVALERIAGEILGNTETRAS</sequence>
<feature type="active site" evidence="5 6">
    <location>
        <position position="315"/>
    </location>
</feature>
<evidence type="ECO:0000256" key="1">
    <source>
        <dbReference type="ARBA" id="ARBA00022490"/>
    </source>
</evidence>
<comment type="PTM">
    <text evidence="5">Phosphorylated by CheA. Phosphorylation of the N-terminal regulatory domain activates the methylesterase activity.</text>
</comment>
<evidence type="ECO:0000256" key="5">
    <source>
        <dbReference type="HAMAP-Rule" id="MF_00099"/>
    </source>
</evidence>
<dbReference type="PANTHER" id="PTHR42872">
    <property type="entry name" value="PROTEIN-GLUTAMATE METHYLESTERASE/PROTEIN-GLUTAMINE GLUTAMINASE"/>
    <property type="match status" value="1"/>
</dbReference>
<dbReference type="InterPro" id="IPR000673">
    <property type="entry name" value="Sig_transdc_resp-reg_Me-estase"/>
</dbReference>
<dbReference type="SUPFAM" id="SSF52738">
    <property type="entry name" value="Methylesterase CheB, C-terminal domain"/>
    <property type="match status" value="1"/>
</dbReference>
<proteinExistence type="inferred from homology"/>
<evidence type="ECO:0000256" key="7">
    <source>
        <dbReference type="PROSITE-ProRule" id="PRU00169"/>
    </source>
</evidence>
<evidence type="ECO:0000256" key="4">
    <source>
        <dbReference type="ARBA" id="ARBA00048267"/>
    </source>
</evidence>
<dbReference type="NCBIfam" id="NF001965">
    <property type="entry name" value="PRK00742.1"/>
    <property type="match status" value="1"/>
</dbReference>
<comment type="similarity">
    <text evidence="5">Belongs to the CheB family.</text>
</comment>
<dbReference type="InterPro" id="IPR001789">
    <property type="entry name" value="Sig_transdc_resp-reg_receiver"/>
</dbReference>
<gene>
    <name evidence="10" type="primary">cheB2</name>
    <name evidence="5" type="synonym">cheB</name>
    <name evidence="10" type="ORF">GCM10007160_40300</name>
</gene>
<dbReference type="PIRSF" id="PIRSF000876">
    <property type="entry name" value="RR_chemtxs_CheB"/>
    <property type="match status" value="1"/>
</dbReference>
<comment type="domain">
    <text evidence="5">Contains a C-terminal catalytic domain, and an N-terminal region which modulates catalytic activity.</text>
</comment>
<dbReference type="HAMAP" id="MF_00099">
    <property type="entry name" value="CheB_chemtxs"/>
    <property type="match status" value="1"/>
</dbReference>
<dbReference type="EC" id="3.5.1.44" evidence="5"/>
<dbReference type="Pfam" id="PF01339">
    <property type="entry name" value="CheB_methylest"/>
    <property type="match status" value="1"/>
</dbReference>
<dbReference type="InterPro" id="IPR008248">
    <property type="entry name" value="CheB-like"/>
</dbReference>
<dbReference type="NCBIfam" id="NF009206">
    <property type="entry name" value="PRK12555.1"/>
    <property type="match status" value="1"/>
</dbReference>
<name>A0ABQ2ZC00_9GAMM</name>
<dbReference type="Proteomes" id="UP000653056">
    <property type="component" value="Unassembled WGS sequence"/>
</dbReference>
<reference evidence="11" key="1">
    <citation type="journal article" date="2019" name="Int. J. Syst. Evol. Microbiol.">
        <title>The Global Catalogue of Microorganisms (GCM) 10K type strain sequencing project: providing services to taxonomists for standard genome sequencing and annotation.</title>
        <authorList>
            <consortium name="The Broad Institute Genomics Platform"/>
            <consortium name="The Broad Institute Genome Sequencing Center for Infectious Disease"/>
            <person name="Wu L."/>
            <person name="Ma J."/>
        </authorList>
    </citation>
    <scope>NUCLEOTIDE SEQUENCE [LARGE SCALE GENOMIC DNA]</scope>
    <source>
        <strain evidence="11">KCTC 22228</strain>
    </source>
</reference>
<dbReference type="EC" id="3.1.1.61" evidence="5"/>
<dbReference type="Gene3D" id="3.40.50.2300">
    <property type="match status" value="1"/>
</dbReference>
<protein>
    <recommendedName>
        <fullName evidence="5">Protein-glutamate methylesterase/protein-glutamine glutaminase</fullName>
        <ecNumber evidence="5">3.1.1.61</ecNumber>
        <ecNumber evidence="5">3.5.1.44</ecNumber>
    </recommendedName>
</protein>
<dbReference type="CDD" id="cd17541">
    <property type="entry name" value="REC_CheB-like"/>
    <property type="match status" value="1"/>
</dbReference>
<keyword evidence="11" id="KW-1185">Reference proteome</keyword>
<comment type="catalytic activity">
    <reaction evidence="5">
        <text>L-glutaminyl-[protein] + H2O = L-glutamyl-[protein] + NH4(+)</text>
        <dbReference type="Rhea" id="RHEA:16441"/>
        <dbReference type="Rhea" id="RHEA-COMP:10207"/>
        <dbReference type="Rhea" id="RHEA-COMP:10208"/>
        <dbReference type="ChEBI" id="CHEBI:15377"/>
        <dbReference type="ChEBI" id="CHEBI:28938"/>
        <dbReference type="ChEBI" id="CHEBI:29973"/>
        <dbReference type="ChEBI" id="CHEBI:30011"/>
        <dbReference type="EC" id="3.5.1.44"/>
    </reaction>
</comment>
<feature type="active site" evidence="5 6">
    <location>
        <position position="219"/>
    </location>
</feature>
<keyword evidence="5 7" id="KW-0597">Phosphoprotein</keyword>
<evidence type="ECO:0000256" key="3">
    <source>
        <dbReference type="ARBA" id="ARBA00022801"/>
    </source>
</evidence>
<dbReference type="SMART" id="SM00448">
    <property type="entry name" value="REC"/>
    <property type="match status" value="1"/>
</dbReference>
<dbReference type="PANTHER" id="PTHR42872:SF6">
    <property type="entry name" value="PROTEIN-GLUTAMATE METHYLESTERASE_PROTEIN-GLUTAMINE GLUTAMINASE"/>
    <property type="match status" value="1"/>
</dbReference>
<dbReference type="PROSITE" id="PS50122">
    <property type="entry name" value="CHEB"/>
    <property type="match status" value="1"/>
</dbReference>
<evidence type="ECO:0000313" key="11">
    <source>
        <dbReference type="Proteomes" id="UP000653056"/>
    </source>
</evidence>
<feature type="domain" description="CheB-type methylesterase" evidence="9">
    <location>
        <begin position="181"/>
        <end position="373"/>
    </location>
</feature>
<dbReference type="EMBL" id="BMXS01000032">
    <property type="protein sequence ID" value="GGY08864.1"/>
    <property type="molecule type" value="Genomic_DNA"/>
</dbReference>
<keyword evidence="2 5" id="KW-0145">Chemotaxis</keyword>
<comment type="subcellular location">
    <subcellularLocation>
        <location evidence="5">Cytoplasm</location>
    </subcellularLocation>
</comment>